<dbReference type="RefSeq" id="WP_013321657.1">
    <property type="nucleotide sequence ID" value="NC_014501.1"/>
</dbReference>
<organism evidence="1 2">
    <name type="scientific">Gloeothece verrucosa (strain PCC 7822)</name>
    <name type="common">Cyanothece sp. (strain PCC 7822)</name>
    <dbReference type="NCBI Taxonomy" id="497965"/>
    <lineage>
        <taxon>Bacteria</taxon>
        <taxon>Bacillati</taxon>
        <taxon>Cyanobacteriota</taxon>
        <taxon>Cyanophyceae</taxon>
        <taxon>Oscillatoriophycideae</taxon>
        <taxon>Chroococcales</taxon>
        <taxon>Aphanothecaceae</taxon>
        <taxon>Gloeothece</taxon>
        <taxon>Gloeothece verrucosa</taxon>
    </lineage>
</organism>
<accession>E0U5G0</accession>
<dbReference type="AlphaFoldDB" id="E0U5G0"/>
<evidence type="ECO:0000313" key="2">
    <source>
        <dbReference type="Proteomes" id="UP000008206"/>
    </source>
</evidence>
<proteinExistence type="predicted"/>
<dbReference type="EMBL" id="CP002198">
    <property type="protein sequence ID" value="ADN13550.1"/>
    <property type="molecule type" value="Genomic_DNA"/>
</dbReference>
<dbReference type="eggNOG" id="ENOG50321MI">
    <property type="taxonomic scope" value="Bacteria"/>
</dbReference>
<name>E0U5G0_GLOV7</name>
<reference evidence="2" key="1">
    <citation type="journal article" date="2011" name="MBio">
        <title>Novel metabolic attributes of the genus Cyanothece, comprising a group of unicellular nitrogen-fixing Cyanobacteria.</title>
        <authorList>
            <person name="Bandyopadhyay A."/>
            <person name="Elvitigala T."/>
            <person name="Welsh E."/>
            <person name="Stockel J."/>
            <person name="Liberton M."/>
            <person name="Min H."/>
            <person name="Sherman L.A."/>
            <person name="Pakrasi H.B."/>
        </authorList>
    </citation>
    <scope>NUCLEOTIDE SEQUENCE [LARGE SCALE GENOMIC DNA]</scope>
    <source>
        <strain evidence="2">PCC 7822</strain>
    </source>
</reference>
<evidence type="ECO:0000313" key="1">
    <source>
        <dbReference type="EMBL" id="ADN13550.1"/>
    </source>
</evidence>
<dbReference type="HOGENOM" id="CLU_2585740_0_0_3"/>
<gene>
    <name evidence="1" type="ordered locus">Cyan7822_1558</name>
</gene>
<sequence>MTTYVTQEGFKLTTNSSVELIKQLQEIMPRLSSAVEDRSNAELASVGFCESSMTLNADDPENSVAELIQQGYLRVIDEIDG</sequence>
<keyword evidence="2" id="KW-1185">Reference proteome</keyword>
<dbReference type="Proteomes" id="UP000008206">
    <property type="component" value="Chromosome"/>
</dbReference>
<dbReference type="STRING" id="497965.Cyan7822_1558"/>
<dbReference type="KEGG" id="cyj:Cyan7822_1558"/>
<dbReference type="OrthoDB" id="9915277at2"/>
<protein>
    <submittedName>
        <fullName evidence="1">Uncharacterized protein</fullName>
    </submittedName>
</protein>